<sequence>MSSIGKRIEVKMPNELSKEELLERLAVAKTELKLALENFEFETVKGLKEDIATYHSELKKRKDKEVRQAR</sequence>
<reference evidence="1 2" key="1">
    <citation type="submission" date="2023-07" db="EMBL/GenBank/DDBJ databases">
        <title>Genomic Encyclopedia of Type Strains, Phase IV (KMG-IV): sequencing the most valuable type-strain genomes for metagenomic binning, comparative biology and taxonomic classification.</title>
        <authorList>
            <person name="Goeker M."/>
        </authorList>
    </citation>
    <scope>NUCLEOTIDE SEQUENCE [LARGE SCALE GENOMIC DNA]</scope>
    <source>
        <strain evidence="1 2">DSM 9768</strain>
    </source>
</reference>
<gene>
    <name evidence="1" type="ORF">J2S74_002848</name>
</gene>
<dbReference type="RefSeq" id="WP_307326396.1">
    <property type="nucleotide sequence ID" value="NZ_JAUSUG010000011.1"/>
</dbReference>
<name>A0ABT9ZW60_9BACI</name>
<dbReference type="EMBL" id="JAUSUG010000011">
    <property type="protein sequence ID" value="MDQ0255466.1"/>
    <property type="molecule type" value="Genomic_DNA"/>
</dbReference>
<evidence type="ECO:0008006" key="3">
    <source>
        <dbReference type="Google" id="ProtNLM"/>
    </source>
</evidence>
<evidence type="ECO:0000313" key="2">
    <source>
        <dbReference type="Proteomes" id="UP001230005"/>
    </source>
</evidence>
<evidence type="ECO:0000313" key="1">
    <source>
        <dbReference type="EMBL" id="MDQ0255466.1"/>
    </source>
</evidence>
<proteinExistence type="predicted"/>
<accession>A0ABT9ZW60</accession>
<organism evidence="1 2">
    <name type="scientific">Evansella vedderi</name>
    <dbReference type="NCBI Taxonomy" id="38282"/>
    <lineage>
        <taxon>Bacteria</taxon>
        <taxon>Bacillati</taxon>
        <taxon>Bacillota</taxon>
        <taxon>Bacilli</taxon>
        <taxon>Bacillales</taxon>
        <taxon>Bacillaceae</taxon>
        <taxon>Evansella</taxon>
    </lineage>
</organism>
<protein>
    <recommendedName>
        <fullName evidence="3">50S ribosomal protein L29</fullName>
    </recommendedName>
</protein>
<comment type="caution">
    <text evidence="1">The sequence shown here is derived from an EMBL/GenBank/DDBJ whole genome shotgun (WGS) entry which is preliminary data.</text>
</comment>
<dbReference type="Proteomes" id="UP001230005">
    <property type="component" value="Unassembled WGS sequence"/>
</dbReference>
<keyword evidence="2" id="KW-1185">Reference proteome</keyword>